<name>A0A8S0WEU7_CYCAE</name>
<accession>A0A8S0WEU7</accession>
<comment type="caution">
    <text evidence="1">The sequence shown here is derived from an EMBL/GenBank/DDBJ whole genome shotgun (WGS) entry which is preliminary data.</text>
</comment>
<dbReference type="AlphaFoldDB" id="A0A8S0WEU7"/>
<gene>
    <name evidence="1" type="ORF">AAE3_LOCUS9560</name>
</gene>
<keyword evidence="2" id="KW-1185">Reference proteome</keyword>
<evidence type="ECO:0000313" key="1">
    <source>
        <dbReference type="EMBL" id="CAA7267240.1"/>
    </source>
</evidence>
<reference evidence="1 2" key="1">
    <citation type="submission" date="2020-01" db="EMBL/GenBank/DDBJ databases">
        <authorList>
            <person name="Gupta K D."/>
        </authorList>
    </citation>
    <scope>NUCLEOTIDE SEQUENCE [LARGE SCALE GENOMIC DNA]</scope>
</reference>
<evidence type="ECO:0000313" key="2">
    <source>
        <dbReference type="Proteomes" id="UP000467700"/>
    </source>
</evidence>
<sequence>MSTPQDTAIKITTRLDLKGALALLRSPHYAFVTSLTLSNLRWDAFSPFNSRGPVPEHWTPCARPLEVTNIPTKDLIQLKNLNHLILVGDDPFILLPFIQQPPFLVSLTIIRTDQGQRWWTDDYEILKKWLGQYSTNEYGPPPRGTPLRAGESLARLRVCDVLLMNPGNVRGFLSEDCIGCIPNVELTFPLRKPKPGAQWTPEEEYVRAFQEVLTKRPNATRYAFTSTNWRVYLNHYYEMDRYGGRPVGEMFKGLHIGWHRRWDEGRRLWVTDEALDKYVRLEYRNGMVLVKRDGPGGGEMVIVSDSATLRPIKV</sequence>
<proteinExistence type="predicted"/>
<dbReference type="EMBL" id="CACVBS010000058">
    <property type="protein sequence ID" value="CAA7267240.1"/>
    <property type="molecule type" value="Genomic_DNA"/>
</dbReference>
<organism evidence="1 2">
    <name type="scientific">Cyclocybe aegerita</name>
    <name type="common">Black poplar mushroom</name>
    <name type="synonym">Agrocybe aegerita</name>
    <dbReference type="NCBI Taxonomy" id="1973307"/>
    <lineage>
        <taxon>Eukaryota</taxon>
        <taxon>Fungi</taxon>
        <taxon>Dikarya</taxon>
        <taxon>Basidiomycota</taxon>
        <taxon>Agaricomycotina</taxon>
        <taxon>Agaricomycetes</taxon>
        <taxon>Agaricomycetidae</taxon>
        <taxon>Agaricales</taxon>
        <taxon>Agaricineae</taxon>
        <taxon>Bolbitiaceae</taxon>
        <taxon>Cyclocybe</taxon>
    </lineage>
</organism>
<dbReference type="Proteomes" id="UP000467700">
    <property type="component" value="Unassembled WGS sequence"/>
</dbReference>
<protein>
    <submittedName>
        <fullName evidence="1">Uncharacterized protein</fullName>
    </submittedName>
</protein>